<evidence type="ECO:0000259" key="8">
    <source>
        <dbReference type="PROSITE" id="PS50235"/>
    </source>
</evidence>
<dbReference type="InterPro" id="IPR025305">
    <property type="entry name" value="UCH_repeat_domain"/>
</dbReference>
<dbReference type="InterPro" id="IPR018200">
    <property type="entry name" value="USP_CS"/>
</dbReference>
<dbReference type="Pfam" id="PF00443">
    <property type="entry name" value="UCH"/>
    <property type="match status" value="1"/>
</dbReference>
<dbReference type="Pfam" id="PF13446">
    <property type="entry name" value="RPT"/>
    <property type="match status" value="2"/>
</dbReference>
<dbReference type="CDD" id="cd02666">
    <property type="entry name" value="Peptidase_C19J"/>
    <property type="match status" value="1"/>
</dbReference>
<feature type="compositionally biased region" description="Basic and acidic residues" evidence="7">
    <location>
        <begin position="583"/>
        <end position="600"/>
    </location>
</feature>
<proteinExistence type="predicted"/>
<dbReference type="OrthoDB" id="2420415at2759"/>
<feature type="compositionally biased region" description="Acidic residues" evidence="7">
    <location>
        <begin position="1056"/>
        <end position="1073"/>
    </location>
</feature>
<evidence type="ECO:0000256" key="3">
    <source>
        <dbReference type="ARBA" id="ARBA00022670"/>
    </source>
</evidence>
<evidence type="ECO:0000256" key="4">
    <source>
        <dbReference type="ARBA" id="ARBA00022786"/>
    </source>
</evidence>
<dbReference type="PANTHER" id="PTHR43982:SF6">
    <property type="entry name" value="UBIQUITIN CARBOXYL-TERMINAL HYDROLASE 2-RELATED"/>
    <property type="match status" value="1"/>
</dbReference>
<dbReference type="InterPro" id="IPR001394">
    <property type="entry name" value="Peptidase_C19_UCH"/>
</dbReference>
<name>A0A9P4Z297_9HYPO</name>
<feature type="compositionally biased region" description="Low complexity" evidence="7">
    <location>
        <begin position="1219"/>
        <end position="1229"/>
    </location>
</feature>
<organism evidence="9 10">
    <name type="scientific">Geosmithia morbida</name>
    <dbReference type="NCBI Taxonomy" id="1094350"/>
    <lineage>
        <taxon>Eukaryota</taxon>
        <taxon>Fungi</taxon>
        <taxon>Dikarya</taxon>
        <taxon>Ascomycota</taxon>
        <taxon>Pezizomycotina</taxon>
        <taxon>Sordariomycetes</taxon>
        <taxon>Hypocreomycetidae</taxon>
        <taxon>Hypocreales</taxon>
        <taxon>Bionectriaceae</taxon>
        <taxon>Geosmithia</taxon>
    </lineage>
</organism>
<keyword evidence="3" id="KW-0645">Protease</keyword>
<keyword evidence="4" id="KW-0833">Ubl conjugation pathway</keyword>
<dbReference type="AlphaFoldDB" id="A0A9P4Z297"/>
<dbReference type="GO" id="GO:0070628">
    <property type="term" value="F:proteasome binding"/>
    <property type="evidence" value="ECO:0007669"/>
    <property type="project" value="TreeGrafter"/>
</dbReference>
<reference evidence="9" key="1">
    <citation type="submission" date="2020-03" db="EMBL/GenBank/DDBJ databases">
        <title>Site-based positive gene gene selection in Geosmithia morbida across the United States reveals a broad range of putative effectors and factors for local host and environmental adapation.</title>
        <authorList>
            <person name="Onufrak A."/>
            <person name="Murdoch R.W."/>
            <person name="Gazis R."/>
            <person name="Huff M."/>
            <person name="Staton M."/>
            <person name="Klingeman W."/>
            <person name="Hadziabdic D."/>
        </authorList>
    </citation>
    <scope>NUCLEOTIDE SEQUENCE</scope>
    <source>
        <strain evidence="9">1262</strain>
    </source>
</reference>
<dbReference type="Gene3D" id="3.90.70.10">
    <property type="entry name" value="Cysteine proteinases"/>
    <property type="match status" value="2"/>
</dbReference>
<dbReference type="PROSITE" id="PS50235">
    <property type="entry name" value="USP_3"/>
    <property type="match status" value="1"/>
</dbReference>
<dbReference type="Proteomes" id="UP000749293">
    <property type="component" value="Unassembled WGS sequence"/>
</dbReference>
<accession>A0A9P4Z297</accession>
<dbReference type="GO" id="GO:0061136">
    <property type="term" value="P:regulation of proteasomal protein catabolic process"/>
    <property type="evidence" value="ECO:0007669"/>
    <property type="project" value="TreeGrafter"/>
</dbReference>
<dbReference type="EC" id="3.4.19.12" evidence="2"/>
<evidence type="ECO:0000313" key="10">
    <source>
        <dbReference type="Proteomes" id="UP000749293"/>
    </source>
</evidence>
<evidence type="ECO:0000256" key="1">
    <source>
        <dbReference type="ARBA" id="ARBA00000707"/>
    </source>
</evidence>
<dbReference type="InterPro" id="IPR028889">
    <property type="entry name" value="USP"/>
</dbReference>
<evidence type="ECO:0000256" key="6">
    <source>
        <dbReference type="ARBA" id="ARBA00022807"/>
    </source>
</evidence>
<dbReference type="RefSeq" id="XP_035324749.1">
    <property type="nucleotide sequence ID" value="XM_035463325.1"/>
</dbReference>
<comment type="catalytic activity">
    <reaction evidence="1">
        <text>Thiol-dependent hydrolysis of ester, thioester, amide, peptide and isopeptide bonds formed by the C-terminal Gly of ubiquitin (a 76-residue protein attached to proteins as an intracellular targeting signal).</text>
        <dbReference type="EC" id="3.4.19.12"/>
    </reaction>
</comment>
<dbReference type="InterPro" id="IPR038765">
    <property type="entry name" value="Papain-like_cys_pep_sf"/>
</dbReference>
<feature type="region of interest" description="Disordered" evidence="7">
    <location>
        <begin position="715"/>
        <end position="794"/>
    </location>
</feature>
<dbReference type="GO" id="GO:0043161">
    <property type="term" value="P:proteasome-mediated ubiquitin-dependent protein catabolic process"/>
    <property type="evidence" value="ECO:0007669"/>
    <property type="project" value="InterPro"/>
</dbReference>
<keyword evidence="10" id="KW-1185">Reference proteome</keyword>
<dbReference type="PROSITE" id="PS00972">
    <property type="entry name" value="USP_1"/>
    <property type="match status" value="1"/>
</dbReference>
<feature type="compositionally biased region" description="Basic and acidic residues" evidence="7">
    <location>
        <begin position="777"/>
        <end position="786"/>
    </location>
</feature>
<protein>
    <recommendedName>
        <fullName evidence="2">ubiquitinyl hydrolase 1</fullName>
        <ecNumber evidence="2">3.4.19.12</ecNumber>
    </recommendedName>
</protein>
<feature type="region of interest" description="Disordered" evidence="7">
    <location>
        <begin position="1"/>
        <end position="24"/>
    </location>
</feature>
<comment type="caution">
    <text evidence="9">The sequence shown here is derived from an EMBL/GenBank/DDBJ whole genome shotgun (WGS) entry which is preliminary data.</text>
</comment>
<sequence>MALAYHAGPGPGQDGTNNPYAVLPGTKPGTFIQHNMVPMKSRALSRDQPGCHPSRWIHELVNNNFTICDMFGRAKQADLDTPFEWQHEHRLVLNGNQSRATHDRKVLSSICLDCHFHFIFKLSWDPEHAHEQCNASQATWPMRDDSYPWHHLAWAGSEADHVIADEWSKYYPLRAREHFACVAPPCTFQITLDVSEPRMGSEWIRLLQDEDTILRELRRATEKDPQRYEGATDDWAKQAPLNLNTYLKNLLESDAQSARAISKRNKRFAVVFGPRCFGLFRALGFEEAVDMQDGVDEGTFTPMPPPPSTDENGITQIGTYRAYIEDVRNEVQSLIHKMGQVGENPSFVSSALHTDLGCKEVPNISGNALVNIERYRLLGILPNQPREIVVNAYFRQWDLLPGKRREMVDALMAVANDGNDEQLSDFAMMQSSVFDSQLPVQGTTDEDGLLNQALLYLGLNPPNTYSAEKVIDAFRGKLVESPADASTARAMLIMIAQNTTDDNYQTSLIMEADVKMSTETSKAILGGDGPGRSRDDWYNSAVLKLQAAKNRDESVLYVQALESLAENTQDYELKAAAFELRSQHEAREPSADDSAPKGEDASDLSLPVGLHNIGNTCYLNSLLQYLYTVKAVRDIATNYGEYNLDLSDDSIAERRLGGNRMQLDRGEAVVAQAFVKELGELFHNLHTSSKVATRPSQRLANAALLSTHALLEDARPASTAAVSRPPSLPERQPDVPTTPASEQPSDVEMSQVSASKSEDQEAHSRASSATLVGAGDEQIKGLDGKTQEAAPRKTAGGSLIPDIVMEDVDGAKAEDPDPDTVDAKVLRALEHQKRSSGTEQQDVEEVMGKIISLLQAAIKPTDVDADTGIQSEKIMETFFVTTVNYTKKFGEKTYQREVSYDRSITAFPAPGQECSLYEALGRNFDQQVLEDSQLSRYTAIRSLPPVLHVLIQRTLSTGRKNANPVVIPETLYLDHYMDAPHDSAEFQRRKEDWTVTTRLADIRQSQLDGKAFSGSGRLVEKMSRAMRGVAAGESKGNSWAGIDGDAMAVDPQQDATPEEEEEEEEEEDWSFDGTIEDDFILVSPRGRTEAEDGGASSQPLQGPEDVVQAEETVQRMIDEEISELESARREHFSSSQKHAYRLEAVICHSGNLQAGHYWVWIRDFANDIWRCYNDATVRVETDTAKVLHDLSKGGEPYYLCYVRDEDKEEWVDVPTRDVPVPVPALAADSSDADADADMTSNDADGPAPPAEAETVSSGDVPGAAN</sequence>
<dbReference type="InterPro" id="IPR044635">
    <property type="entry name" value="UBP14-like"/>
</dbReference>
<evidence type="ECO:0000313" key="9">
    <source>
        <dbReference type="EMBL" id="KAF4126097.1"/>
    </source>
</evidence>
<dbReference type="GO" id="GO:0004843">
    <property type="term" value="F:cysteine-type deubiquitinase activity"/>
    <property type="evidence" value="ECO:0007669"/>
    <property type="project" value="UniProtKB-EC"/>
</dbReference>
<feature type="region of interest" description="Disordered" evidence="7">
    <location>
        <begin position="583"/>
        <end position="602"/>
    </location>
</feature>
<feature type="region of interest" description="Disordered" evidence="7">
    <location>
        <begin position="1033"/>
        <end position="1073"/>
    </location>
</feature>
<evidence type="ECO:0000256" key="5">
    <source>
        <dbReference type="ARBA" id="ARBA00022801"/>
    </source>
</evidence>
<feature type="compositionally biased region" description="Polar residues" evidence="7">
    <location>
        <begin position="738"/>
        <end position="755"/>
    </location>
</feature>
<dbReference type="GO" id="GO:0016579">
    <property type="term" value="P:protein deubiquitination"/>
    <property type="evidence" value="ECO:0007669"/>
    <property type="project" value="InterPro"/>
</dbReference>
<dbReference type="PANTHER" id="PTHR43982">
    <property type="entry name" value="UBIQUITIN CARBOXYL-TERMINAL HYDROLASE"/>
    <property type="match status" value="1"/>
</dbReference>
<evidence type="ECO:0000256" key="7">
    <source>
        <dbReference type="SAM" id="MobiDB-lite"/>
    </source>
</evidence>
<keyword evidence="5 9" id="KW-0378">Hydrolase</keyword>
<keyword evidence="6" id="KW-0788">Thiol protease</keyword>
<dbReference type="SUPFAM" id="SSF54001">
    <property type="entry name" value="Cysteine proteinases"/>
    <property type="match status" value="1"/>
</dbReference>
<dbReference type="GeneID" id="55967573"/>
<dbReference type="EMBL" id="JAANYQ010000002">
    <property type="protein sequence ID" value="KAF4126097.1"/>
    <property type="molecule type" value="Genomic_DNA"/>
</dbReference>
<gene>
    <name evidence="9" type="ORF">GMORB2_1343</name>
</gene>
<feature type="region of interest" description="Disordered" evidence="7">
    <location>
        <begin position="1219"/>
        <end position="1265"/>
    </location>
</feature>
<feature type="domain" description="USP" evidence="8">
    <location>
        <begin position="608"/>
        <end position="1204"/>
    </location>
</feature>
<evidence type="ECO:0000256" key="2">
    <source>
        <dbReference type="ARBA" id="ARBA00012759"/>
    </source>
</evidence>
<dbReference type="PROSITE" id="PS00973">
    <property type="entry name" value="USP_2"/>
    <property type="match status" value="1"/>
</dbReference>